<dbReference type="InterPro" id="IPR046233">
    <property type="entry name" value="DUF6266"/>
</dbReference>
<reference evidence="1 2" key="1">
    <citation type="submission" date="2016-10" db="EMBL/GenBank/DDBJ databases">
        <authorList>
            <person name="de Groot N.N."/>
        </authorList>
    </citation>
    <scope>NUCLEOTIDE SEQUENCE [LARGE SCALE GENOMIC DNA]</scope>
    <source>
        <strain evidence="1 2">RK1</strain>
    </source>
</reference>
<dbReference type="RefSeq" id="WP_090631735.1">
    <property type="nucleotide sequence ID" value="NZ_FOQO01000014.1"/>
</dbReference>
<name>A0A1I3UF16_9SPHI</name>
<organism evidence="1 2">
    <name type="scientific">Parapedobacter indicus</name>
    <dbReference type="NCBI Taxonomy" id="1477437"/>
    <lineage>
        <taxon>Bacteria</taxon>
        <taxon>Pseudomonadati</taxon>
        <taxon>Bacteroidota</taxon>
        <taxon>Sphingobacteriia</taxon>
        <taxon>Sphingobacteriales</taxon>
        <taxon>Sphingobacteriaceae</taxon>
        <taxon>Parapedobacter</taxon>
    </lineage>
</organism>
<proteinExistence type="predicted"/>
<dbReference type="OrthoDB" id="704116at2"/>
<sequence>MRQVLTNKRKLAGSIDGRLAVRQRFKLAGEFLRPLSAIVAQGFATQQKGKTAHGRAMSYLLLRAVEGAYPNQYVNPAQVRLSEGILQNPVEIEVSRQGALIRVEATSQMGDITGLNLAWDDCLVLCAYHPGLRVAGINDEECLREEGIVALQLPPLLADKPVHLYLMTHDRDRRKWSNSRYLGEF</sequence>
<evidence type="ECO:0000313" key="2">
    <source>
        <dbReference type="Proteomes" id="UP000198670"/>
    </source>
</evidence>
<dbReference type="AlphaFoldDB" id="A0A1I3UF16"/>
<gene>
    <name evidence="1" type="ORF">SAMN05444682_114147</name>
</gene>
<accession>A0A1I3UF16</accession>
<dbReference type="Pfam" id="PF19781">
    <property type="entry name" value="DUF6266"/>
    <property type="match status" value="1"/>
</dbReference>
<dbReference type="STRING" id="1477437.SAMN05444682_114147"/>
<dbReference type="Proteomes" id="UP000198670">
    <property type="component" value="Unassembled WGS sequence"/>
</dbReference>
<evidence type="ECO:0000313" key="1">
    <source>
        <dbReference type="EMBL" id="SFJ82078.1"/>
    </source>
</evidence>
<protein>
    <submittedName>
        <fullName evidence="1">Uncharacterized protein</fullName>
    </submittedName>
</protein>
<keyword evidence="2" id="KW-1185">Reference proteome</keyword>
<dbReference type="EMBL" id="FOQO01000014">
    <property type="protein sequence ID" value="SFJ82078.1"/>
    <property type="molecule type" value="Genomic_DNA"/>
</dbReference>